<reference evidence="3" key="2">
    <citation type="journal article" date="2018" name="Nat. Commun.">
        <title>Extreme sensitivity to ultraviolet light in the fungal pathogen causing white-nose syndrome of bats.</title>
        <authorList>
            <person name="Palmer J.M."/>
            <person name="Drees K.P."/>
            <person name="Foster J.T."/>
            <person name="Lindner D.L."/>
        </authorList>
    </citation>
    <scope>NUCLEOTIDE SEQUENCE [LARGE SCALE GENOMIC DNA]</scope>
    <source>
        <strain evidence="3">UAMH 10579</strain>
    </source>
</reference>
<proteinExistence type="predicted"/>
<dbReference type="EMBL" id="KV460278">
    <property type="protein sequence ID" value="OBT91866.1"/>
    <property type="molecule type" value="Genomic_DNA"/>
</dbReference>
<protein>
    <submittedName>
        <fullName evidence="2">Uncharacterized protein</fullName>
    </submittedName>
</protein>
<dbReference type="RefSeq" id="XP_018125599.1">
    <property type="nucleotide sequence ID" value="XM_018279521.2"/>
</dbReference>
<dbReference type="OrthoDB" id="5359669at2759"/>
<feature type="compositionally biased region" description="Polar residues" evidence="1">
    <location>
        <begin position="26"/>
        <end position="55"/>
    </location>
</feature>
<dbReference type="GeneID" id="28843500"/>
<evidence type="ECO:0000256" key="1">
    <source>
        <dbReference type="SAM" id="MobiDB-lite"/>
    </source>
</evidence>
<name>A0A1B8G7Q3_9PEZI</name>
<dbReference type="Proteomes" id="UP000091956">
    <property type="component" value="Unassembled WGS sequence"/>
</dbReference>
<feature type="compositionally biased region" description="Polar residues" evidence="1">
    <location>
        <begin position="162"/>
        <end position="174"/>
    </location>
</feature>
<feature type="region of interest" description="Disordered" evidence="1">
    <location>
        <begin position="26"/>
        <end position="73"/>
    </location>
</feature>
<organism evidence="2 3">
    <name type="scientific">Pseudogymnoascus verrucosus</name>
    <dbReference type="NCBI Taxonomy" id="342668"/>
    <lineage>
        <taxon>Eukaryota</taxon>
        <taxon>Fungi</taxon>
        <taxon>Dikarya</taxon>
        <taxon>Ascomycota</taxon>
        <taxon>Pezizomycotina</taxon>
        <taxon>Leotiomycetes</taxon>
        <taxon>Thelebolales</taxon>
        <taxon>Thelebolaceae</taxon>
        <taxon>Pseudogymnoascus</taxon>
    </lineage>
</organism>
<gene>
    <name evidence="2" type="ORF">VE01_10114</name>
</gene>
<dbReference type="AlphaFoldDB" id="A0A1B8G7Q3"/>
<keyword evidence="3" id="KW-1185">Reference proteome</keyword>
<evidence type="ECO:0000313" key="3">
    <source>
        <dbReference type="Proteomes" id="UP000091956"/>
    </source>
</evidence>
<accession>A0A1B8G7Q3</accession>
<feature type="region of interest" description="Disordered" evidence="1">
    <location>
        <begin position="135"/>
        <end position="182"/>
    </location>
</feature>
<sequence length="344" mass="37154">MGSIGQSASASLPALDFKEQSSAQHFGNYGTSSVFAPSSHHSMEISSGYKSQPEPQQRAGRKRSRDEAGINLEDNDLFRQAVNASLELGQNAGYGDGTTLFGPNGSLIDSGSEKRSCADDAAAYSLPVAPPLTAPMPILRSHKSQRLDTGNVSSKTEEGNAWNGNTPSSSPTRQSPKRGPTVDDYTMHLGVGWSRISNDVDMQAAARGWAKYIENHFHISSPKILLQSNGLASYLVEAKEGWFLFGEDLAQGRLVATSLDRTFENLRTSPPVFDGAEVLVPVAEPAKQAVEATHEDMVDEEPHVYAGSMNRRKEYLISSGMMGDGRAGFHDISRQDPEDGMDMS</sequence>
<evidence type="ECO:0000313" key="2">
    <source>
        <dbReference type="EMBL" id="OBT91866.1"/>
    </source>
</evidence>
<reference evidence="2 3" key="1">
    <citation type="submission" date="2016-03" db="EMBL/GenBank/DDBJ databases">
        <title>Comparative genomics of Pseudogymnoascus destructans, the fungus causing white-nose syndrome of bats.</title>
        <authorList>
            <person name="Palmer J.M."/>
            <person name="Drees K.P."/>
            <person name="Foster J.T."/>
            <person name="Lindner D.L."/>
        </authorList>
    </citation>
    <scope>NUCLEOTIDE SEQUENCE [LARGE SCALE GENOMIC DNA]</scope>
    <source>
        <strain evidence="2 3">UAMH 10579</strain>
    </source>
</reference>